<evidence type="ECO:0000256" key="7">
    <source>
        <dbReference type="RuleBase" id="RU368020"/>
    </source>
</evidence>
<protein>
    <recommendedName>
        <fullName evidence="7">Ferredoxin</fullName>
    </recommendedName>
</protein>
<keyword evidence="3 7" id="KW-0479">Metal-binding</keyword>
<dbReference type="InterPro" id="IPR017896">
    <property type="entry name" value="4Fe4S_Fe-S-bd"/>
</dbReference>
<comment type="caution">
    <text evidence="9">The sequence shown here is derived from an EMBL/GenBank/DDBJ whole genome shotgun (WGS) entry which is preliminary data.</text>
</comment>
<dbReference type="PANTHER" id="PTHR36923">
    <property type="entry name" value="FERREDOXIN"/>
    <property type="match status" value="1"/>
</dbReference>
<accession>A0A7C2VNR4</accession>
<dbReference type="GO" id="GO:0009055">
    <property type="term" value="F:electron transfer activity"/>
    <property type="evidence" value="ECO:0007669"/>
    <property type="project" value="UniProtKB-UniRule"/>
</dbReference>
<dbReference type="EMBL" id="DSGT01000003">
    <property type="protein sequence ID" value="HEW52868.1"/>
    <property type="molecule type" value="Genomic_DNA"/>
</dbReference>
<evidence type="ECO:0000256" key="3">
    <source>
        <dbReference type="ARBA" id="ARBA00022723"/>
    </source>
</evidence>
<dbReference type="InterPro" id="IPR051269">
    <property type="entry name" value="Fe-S_cluster_ET"/>
</dbReference>
<dbReference type="SUPFAM" id="SSF54862">
    <property type="entry name" value="4Fe-4S ferredoxins"/>
    <property type="match status" value="1"/>
</dbReference>
<keyword evidence="5 7" id="KW-0408">Iron</keyword>
<organism evidence="9">
    <name type="scientific">Ignisphaera aggregans</name>
    <dbReference type="NCBI Taxonomy" id="334771"/>
    <lineage>
        <taxon>Archaea</taxon>
        <taxon>Thermoproteota</taxon>
        <taxon>Thermoprotei</taxon>
        <taxon>Desulfurococcales</taxon>
        <taxon>Desulfurococcaceae</taxon>
        <taxon>Ignisphaera</taxon>
    </lineage>
</organism>
<keyword evidence="2 7" id="KW-0813">Transport</keyword>
<keyword evidence="6 7" id="KW-0411">Iron-sulfur</keyword>
<dbReference type="AlphaFoldDB" id="A0A7C2VNR4"/>
<name>A0A7C2VNR4_9CREN</name>
<dbReference type="GO" id="GO:0005506">
    <property type="term" value="F:iron ion binding"/>
    <property type="evidence" value="ECO:0007669"/>
    <property type="project" value="UniProtKB-UniRule"/>
</dbReference>
<sequence length="76" mass="7913">MAKVTVNKELCIACGVCWSLAPDVFEMDPSGGKTKIKAPYVAKDDDKSSEGNIPDNLVEAAKNAASSCPVGAINVE</sequence>
<dbReference type="Pfam" id="PF13459">
    <property type="entry name" value="Fer4_15"/>
    <property type="match status" value="1"/>
</dbReference>
<proteinExistence type="predicted"/>
<reference evidence="9" key="1">
    <citation type="journal article" date="2020" name="mSystems">
        <title>Genome- and Community-Level Interaction Insights into Carbon Utilization and Element Cycling Functions of Hydrothermarchaeota in Hydrothermal Sediment.</title>
        <authorList>
            <person name="Zhou Z."/>
            <person name="Liu Y."/>
            <person name="Xu W."/>
            <person name="Pan J."/>
            <person name="Luo Z.H."/>
            <person name="Li M."/>
        </authorList>
    </citation>
    <scope>NUCLEOTIDE SEQUENCE [LARGE SCALE GENOMIC DNA]</scope>
    <source>
        <strain evidence="9">SpSt-16</strain>
    </source>
</reference>
<evidence type="ECO:0000256" key="4">
    <source>
        <dbReference type="ARBA" id="ARBA00022982"/>
    </source>
</evidence>
<evidence type="ECO:0000256" key="6">
    <source>
        <dbReference type="ARBA" id="ARBA00023014"/>
    </source>
</evidence>
<comment type="cofactor">
    <cofactor evidence="1">
        <name>[4Fe-4S] cluster</name>
        <dbReference type="ChEBI" id="CHEBI:49883"/>
    </cofactor>
</comment>
<dbReference type="InterPro" id="IPR001080">
    <property type="entry name" value="3Fe4S_ferredoxin"/>
</dbReference>
<evidence type="ECO:0000313" key="9">
    <source>
        <dbReference type="EMBL" id="HEW52868.1"/>
    </source>
</evidence>
<evidence type="ECO:0000256" key="2">
    <source>
        <dbReference type="ARBA" id="ARBA00022448"/>
    </source>
</evidence>
<dbReference type="GO" id="GO:0051536">
    <property type="term" value="F:iron-sulfur cluster binding"/>
    <property type="evidence" value="ECO:0007669"/>
    <property type="project" value="UniProtKB-KW"/>
</dbReference>
<dbReference type="PANTHER" id="PTHR36923:SF3">
    <property type="entry name" value="FERREDOXIN"/>
    <property type="match status" value="1"/>
</dbReference>
<dbReference type="PROSITE" id="PS51379">
    <property type="entry name" value="4FE4S_FER_2"/>
    <property type="match status" value="1"/>
</dbReference>
<evidence type="ECO:0000256" key="1">
    <source>
        <dbReference type="ARBA" id="ARBA00001966"/>
    </source>
</evidence>
<gene>
    <name evidence="9" type="ORF">ENO77_01670</name>
</gene>
<feature type="domain" description="4Fe-4S ferredoxin-type" evidence="8">
    <location>
        <begin position="2"/>
        <end position="30"/>
    </location>
</feature>
<dbReference type="PRINTS" id="PR00352">
    <property type="entry name" value="3FE4SFRDOXIN"/>
</dbReference>
<evidence type="ECO:0000256" key="5">
    <source>
        <dbReference type="ARBA" id="ARBA00023004"/>
    </source>
</evidence>
<evidence type="ECO:0000259" key="8">
    <source>
        <dbReference type="PROSITE" id="PS51379"/>
    </source>
</evidence>
<comment type="function">
    <text evidence="7">Ferredoxins are iron-sulfur proteins that transfer electrons in a wide variety of metabolic reactions.</text>
</comment>
<dbReference type="Gene3D" id="3.30.70.20">
    <property type="match status" value="1"/>
</dbReference>
<keyword evidence="4 7" id="KW-0249">Electron transport</keyword>